<sequence>MRTKLINIGRSLLDLPRACGGRSGRSLGVDCRYRERACLLMSNRLARSLSPASFGPVRSPVGCCGNRDGVRRRKMKKSPCLVLRLMPVSTWGGCKECVCSSGGCKEWVSAPQEDVRRGSGVSGGHKEFHRRHKEYCEDTLLPPTSPCTPSSPEEDYHLQPDIDSHPASRVLPFLYLGNARDAADLETLKARGITRVLNVTSHLPGYHEERGITYRQLPASDSGHQNIKQYFEEAFHFIGNVIDNKLVDTGGLCDRQQTGRHGRTVIDNIEITISKIRSTLVTQRARLAGSEGTTRLTITIVYQHRAMIHNPLKDYLRHFLNTWWAL</sequence>
<name>A0A7R9FIS4_9NEOP</name>
<dbReference type="PANTHER" id="PTHR10159:SF528">
    <property type="entry name" value="PUCKERED, ISOFORM A"/>
    <property type="match status" value="1"/>
</dbReference>
<dbReference type="PRINTS" id="PR01908">
    <property type="entry name" value="ADSPHPHTASE"/>
</dbReference>
<dbReference type="InterPro" id="IPR029021">
    <property type="entry name" value="Prot-tyrosine_phosphatase-like"/>
</dbReference>
<dbReference type="EMBL" id="OE000550">
    <property type="protein sequence ID" value="CAD7454250.1"/>
    <property type="molecule type" value="Genomic_DNA"/>
</dbReference>
<dbReference type="GO" id="GO:0005829">
    <property type="term" value="C:cytosol"/>
    <property type="evidence" value="ECO:0007669"/>
    <property type="project" value="TreeGrafter"/>
</dbReference>
<keyword evidence="1" id="KW-0378">Hydrolase</keyword>
<reference evidence="2" key="1">
    <citation type="submission" date="2020-11" db="EMBL/GenBank/DDBJ databases">
        <authorList>
            <person name="Tran Van P."/>
        </authorList>
    </citation>
    <scope>NUCLEOTIDE SEQUENCE</scope>
</reference>
<dbReference type="GO" id="GO:0033550">
    <property type="term" value="F:MAP kinase tyrosine phosphatase activity"/>
    <property type="evidence" value="ECO:0007669"/>
    <property type="project" value="TreeGrafter"/>
</dbReference>
<accession>A0A7R9FIS4</accession>
<dbReference type="GO" id="GO:0043409">
    <property type="term" value="P:negative regulation of MAPK cascade"/>
    <property type="evidence" value="ECO:0007669"/>
    <property type="project" value="TreeGrafter"/>
</dbReference>
<evidence type="ECO:0000313" key="2">
    <source>
        <dbReference type="EMBL" id="CAD7454250.1"/>
    </source>
</evidence>
<gene>
    <name evidence="2" type="ORF">TTEB3V08_LOCUS2363</name>
</gene>
<dbReference type="AlphaFoldDB" id="A0A7R9FIS4"/>
<dbReference type="GO" id="GO:0017017">
    <property type="term" value="F:MAP kinase tyrosine/serine/threonine phosphatase activity"/>
    <property type="evidence" value="ECO:0007669"/>
    <property type="project" value="TreeGrafter"/>
</dbReference>
<protein>
    <submittedName>
        <fullName evidence="2">Uncharacterized protein</fullName>
    </submittedName>
</protein>
<dbReference type="Gene3D" id="3.90.190.10">
    <property type="entry name" value="Protein tyrosine phosphatase superfamily"/>
    <property type="match status" value="1"/>
</dbReference>
<evidence type="ECO:0000256" key="1">
    <source>
        <dbReference type="ARBA" id="ARBA00022912"/>
    </source>
</evidence>
<proteinExistence type="predicted"/>
<dbReference type="PANTHER" id="PTHR10159">
    <property type="entry name" value="DUAL SPECIFICITY PROTEIN PHOSPHATASE"/>
    <property type="match status" value="1"/>
</dbReference>
<organism evidence="2">
    <name type="scientific">Timema tahoe</name>
    <dbReference type="NCBI Taxonomy" id="61484"/>
    <lineage>
        <taxon>Eukaryota</taxon>
        <taxon>Metazoa</taxon>
        <taxon>Ecdysozoa</taxon>
        <taxon>Arthropoda</taxon>
        <taxon>Hexapoda</taxon>
        <taxon>Insecta</taxon>
        <taxon>Pterygota</taxon>
        <taxon>Neoptera</taxon>
        <taxon>Polyneoptera</taxon>
        <taxon>Phasmatodea</taxon>
        <taxon>Timematodea</taxon>
        <taxon>Timematoidea</taxon>
        <taxon>Timematidae</taxon>
        <taxon>Timema</taxon>
    </lineage>
</organism>
<dbReference type="SUPFAM" id="SSF52799">
    <property type="entry name" value="(Phosphotyrosine protein) phosphatases II"/>
    <property type="match status" value="1"/>
</dbReference>
<dbReference type="GO" id="GO:0008330">
    <property type="term" value="F:protein tyrosine/threonine phosphatase activity"/>
    <property type="evidence" value="ECO:0007669"/>
    <property type="project" value="TreeGrafter"/>
</dbReference>
<keyword evidence="1" id="KW-0904">Protein phosphatase</keyword>